<dbReference type="InterPro" id="IPR000182">
    <property type="entry name" value="GNAT_dom"/>
</dbReference>
<evidence type="ECO:0000259" key="3">
    <source>
        <dbReference type="PROSITE" id="PS51186"/>
    </source>
</evidence>
<keyword evidence="2" id="KW-0012">Acyltransferase</keyword>
<reference evidence="4 5" key="1">
    <citation type="submission" date="2020-03" db="EMBL/GenBank/DDBJ databases">
        <title>Genomic Encyclopedia of Type Strains, Phase IV (KMG-IV): sequencing the most valuable type-strain genomes for metagenomic binning, comparative biology and taxonomic classification.</title>
        <authorList>
            <person name="Goeker M."/>
        </authorList>
    </citation>
    <scope>NUCLEOTIDE SEQUENCE [LARGE SCALE GENOMIC DNA]</scope>
    <source>
        <strain evidence="4 5">DSM 19867</strain>
    </source>
</reference>
<comment type="caution">
    <text evidence="4">The sequence shown here is derived from an EMBL/GenBank/DDBJ whole genome shotgun (WGS) entry which is preliminary data.</text>
</comment>
<gene>
    <name evidence="4" type="ORF">FHS83_002351</name>
</gene>
<dbReference type="PANTHER" id="PTHR43877">
    <property type="entry name" value="AMINOALKYLPHOSPHONATE N-ACETYLTRANSFERASE-RELATED-RELATED"/>
    <property type="match status" value="1"/>
</dbReference>
<keyword evidence="1 4" id="KW-0808">Transferase</keyword>
<dbReference type="InterPro" id="IPR050832">
    <property type="entry name" value="Bact_Acetyltransf"/>
</dbReference>
<evidence type="ECO:0000256" key="2">
    <source>
        <dbReference type="ARBA" id="ARBA00023315"/>
    </source>
</evidence>
<dbReference type="RefSeq" id="WP_167083155.1">
    <property type="nucleotide sequence ID" value="NZ_BAAADC010000001.1"/>
</dbReference>
<evidence type="ECO:0000256" key="1">
    <source>
        <dbReference type="ARBA" id="ARBA00022679"/>
    </source>
</evidence>
<dbReference type="CDD" id="cd04301">
    <property type="entry name" value="NAT_SF"/>
    <property type="match status" value="1"/>
</dbReference>
<proteinExistence type="predicted"/>
<dbReference type="PROSITE" id="PS51186">
    <property type="entry name" value="GNAT"/>
    <property type="match status" value="1"/>
</dbReference>
<evidence type="ECO:0000313" key="4">
    <source>
        <dbReference type="EMBL" id="NIK89033.1"/>
    </source>
</evidence>
<sequence length="186" mass="20293">MSNLALEIRQARQDDAADVAQVYIDSWHDTYPGVLPNGLLRAMTPKGQTARWLAAIRAQAREKVLVADSHHGIIGMASLGPSRDTVLGFDGEVYTLYVDPAYFGQGVGRALLKGAFGTMRRDGMSSCVIWAHARNHARFFYEAMGGKLVAERNAKLMGEACPETAYGWKTLAVAERASAHPDISQK</sequence>
<keyword evidence="5" id="KW-1185">Reference proteome</keyword>
<protein>
    <submittedName>
        <fullName evidence="4">GNAT superfamily N-acetyltransferase</fullName>
    </submittedName>
</protein>
<accession>A0A846N0E4</accession>
<name>A0A846N0E4_9PROT</name>
<feature type="domain" description="N-acetyltransferase" evidence="3">
    <location>
        <begin position="6"/>
        <end position="162"/>
    </location>
</feature>
<organism evidence="4 5">
    <name type="scientific">Rhizomicrobium palustre</name>
    <dbReference type="NCBI Taxonomy" id="189966"/>
    <lineage>
        <taxon>Bacteria</taxon>
        <taxon>Pseudomonadati</taxon>
        <taxon>Pseudomonadota</taxon>
        <taxon>Alphaproteobacteria</taxon>
        <taxon>Micropepsales</taxon>
        <taxon>Micropepsaceae</taxon>
        <taxon>Rhizomicrobium</taxon>
    </lineage>
</organism>
<dbReference type="Proteomes" id="UP000570514">
    <property type="component" value="Unassembled WGS sequence"/>
</dbReference>
<dbReference type="PANTHER" id="PTHR43877:SF1">
    <property type="entry name" value="ACETYLTRANSFERASE"/>
    <property type="match status" value="1"/>
</dbReference>
<dbReference type="EMBL" id="JAASRM010000001">
    <property type="protein sequence ID" value="NIK89033.1"/>
    <property type="molecule type" value="Genomic_DNA"/>
</dbReference>
<evidence type="ECO:0000313" key="5">
    <source>
        <dbReference type="Proteomes" id="UP000570514"/>
    </source>
</evidence>
<dbReference type="SUPFAM" id="SSF55729">
    <property type="entry name" value="Acyl-CoA N-acyltransferases (Nat)"/>
    <property type="match status" value="1"/>
</dbReference>
<dbReference type="GO" id="GO:0016747">
    <property type="term" value="F:acyltransferase activity, transferring groups other than amino-acyl groups"/>
    <property type="evidence" value="ECO:0007669"/>
    <property type="project" value="InterPro"/>
</dbReference>
<dbReference type="AlphaFoldDB" id="A0A846N0E4"/>
<dbReference type="InterPro" id="IPR016181">
    <property type="entry name" value="Acyl_CoA_acyltransferase"/>
</dbReference>
<dbReference type="Gene3D" id="3.40.630.30">
    <property type="match status" value="1"/>
</dbReference>
<dbReference type="Pfam" id="PF13508">
    <property type="entry name" value="Acetyltransf_7"/>
    <property type="match status" value="1"/>
</dbReference>